<proteinExistence type="predicted"/>
<dbReference type="InterPro" id="IPR038933">
    <property type="entry name" value="Ovate"/>
</dbReference>
<keyword evidence="5 6" id="KW-0539">Nucleus</keyword>
<dbReference type="RefSeq" id="XP_020097711.1">
    <property type="nucleotide sequence ID" value="XM_020242122.1"/>
</dbReference>
<feature type="domain" description="OVATE" evidence="8">
    <location>
        <begin position="188"/>
        <end position="255"/>
    </location>
</feature>
<evidence type="ECO:0000256" key="1">
    <source>
        <dbReference type="ARBA" id="ARBA00004123"/>
    </source>
</evidence>
<evidence type="ECO:0000259" key="8">
    <source>
        <dbReference type="PROSITE" id="PS51754"/>
    </source>
</evidence>
<evidence type="ECO:0000256" key="6">
    <source>
        <dbReference type="RuleBase" id="RU367028"/>
    </source>
</evidence>
<keyword evidence="2 6" id="KW-0678">Repressor</keyword>
<evidence type="ECO:0000256" key="3">
    <source>
        <dbReference type="ARBA" id="ARBA00023015"/>
    </source>
</evidence>
<keyword evidence="3 6" id="KW-0805">Transcription regulation</keyword>
<dbReference type="PANTHER" id="PTHR33057">
    <property type="entry name" value="TRANSCRIPTION REPRESSOR OFP7-RELATED"/>
    <property type="match status" value="1"/>
</dbReference>
<sequence>MAKKRHHKPLRHISNSTPNKSLNYFPTPPNPTIIDITTNWLLSGCKSPRTLSSDASSHSLRADVDAGAADVDGMTYSYGPTDESPRLTDLSPGSVCASARFFVAPAATGSLIQEARLSGATTAADVLATSRPTPAELVMRRYKPLNEEVRGELPMKDGRNKVYKSFSDVAAAAVVTPRVAVQCGGVAAVAYSDDPCADFRASMMEMVAAACHVESGEPLDDYWGFMEELLFCYLELNEKSVYKYIFRAFADVAKNRSPEHRRRIPVDDVD</sequence>
<name>A0A6P5FN28_ANACO</name>
<feature type="compositionally biased region" description="Polar residues" evidence="7">
    <location>
        <begin position="13"/>
        <end position="24"/>
    </location>
</feature>
<dbReference type="PANTHER" id="PTHR33057:SF117">
    <property type="entry name" value="TRANSCRIPTION REPRESSOR OFP14"/>
    <property type="match status" value="1"/>
</dbReference>
<evidence type="ECO:0000256" key="7">
    <source>
        <dbReference type="SAM" id="MobiDB-lite"/>
    </source>
</evidence>
<reference evidence="10" key="2">
    <citation type="submission" date="2025-08" db="UniProtKB">
        <authorList>
            <consortium name="RefSeq"/>
        </authorList>
    </citation>
    <scope>IDENTIFICATION</scope>
    <source>
        <tissue evidence="10">Leaf</tissue>
    </source>
</reference>
<dbReference type="Proteomes" id="UP000515123">
    <property type="component" value="Linkage group 10"/>
</dbReference>
<organism evidence="9 10">
    <name type="scientific">Ananas comosus</name>
    <name type="common">Pineapple</name>
    <name type="synonym">Ananas ananas</name>
    <dbReference type="NCBI Taxonomy" id="4615"/>
    <lineage>
        <taxon>Eukaryota</taxon>
        <taxon>Viridiplantae</taxon>
        <taxon>Streptophyta</taxon>
        <taxon>Embryophyta</taxon>
        <taxon>Tracheophyta</taxon>
        <taxon>Spermatophyta</taxon>
        <taxon>Magnoliopsida</taxon>
        <taxon>Liliopsida</taxon>
        <taxon>Poales</taxon>
        <taxon>Bromeliaceae</taxon>
        <taxon>Bromelioideae</taxon>
        <taxon>Ananas</taxon>
    </lineage>
</organism>
<dbReference type="GO" id="GO:0005634">
    <property type="term" value="C:nucleus"/>
    <property type="evidence" value="ECO:0007669"/>
    <property type="project" value="UniProtKB-SubCell"/>
</dbReference>
<dbReference type="NCBIfam" id="TIGR01568">
    <property type="entry name" value="A_thal_3678"/>
    <property type="match status" value="1"/>
</dbReference>
<dbReference type="Pfam" id="PF04844">
    <property type="entry name" value="Ovate"/>
    <property type="match status" value="1"/>
</dbReference>
<comment type="function">
    <text evidence="6">Transcriptional repressor that regulates multiple aspects of plant growth and development.</text>
</comment>
<feature type="compositionally biased region" description="Basic residues" evidence="7">
    <location>
        <begin position="1"/>
        <end position="11"/>
    </location>
</feature>
<keyword evidence="4 6" id="KW-0804">Transcription</keyword>
<dbReference type="InterPro" id="IPR006458">
    <property type="entry name" value="Ovate_C"/>
</dbReference>
<dbReference type="PROSITE" id="PS51754">
    <property type="entry name" value="OVATE"/>
    <property type="match status" value="1"/>
</dbReference>
<dbReference type="GeneID" id="109716591"/>
<evidence type="ECO:0000256" key="2">
    <source>
        <dbReference type="ARBA" id="ARBA00022491"/>
    </source>
</evidence>
<evidence type="ECO:0000313" key="9">
    <source>
        <dbReference type="Proteomes" id="UP000515123"/>
    </source>
</evidence>
<protein>
    <recommendedName>
        <fullName evidence="6">Transcription repressor</fullName>
    </recommendedName>
    <alternativeName>
        <fullName evidence="6">Ovate family protein</fullName>
    </alternativeName>
</protein>
<dbReference type="Gramene" id="Aco009820.1.mrna1">
    <property type="protein sequence ID" value="Aco009820.1.mrna1.cds1"/>
    <property type="gene ID" value="Aco009820.1.path1"/>
</dbReference>
<keyword evidence="9" id="KW-1185">Reference proteome</keyword>
<evidence type="ECO:0000256" key="4">
    <source>
        <dbReference type="ARBA" id="ARBA00023163"/>
    </source>
</evidence>
<dbReference type="GO" id="GO:0045892">
    <property type="term" value="P:negative regulation of DNA-templated transcription"/>
    <property type="evidence" value="ECO:0007669"/>
    <property type="project" value="UniProtKB-UniRule"/>
</dbReference>
<dbReference type="OrthoDB" id="689980at2759"/>
<evidence type="ECO:0000256" key="5">
    <source>
        <dbReference type="ARBA" id="ARBA00023242"/>
    </source>
</evidence>
<evidence type="ECO:0000313" key="10">
    <source>
        <dbReference type="RefSeq" id="XP_020097711.1"/>
    </source>
</evidence>
<gene>
    <name evidence="10" type="primary">LOC109716591</name>
</gene>
<accession>A0A6P5FN28</accession>
<dbReference type="AlphaFoldDB" id="A0A6P5FN28"/>
<comment type="subcellular location">
    <subcellularLocation>
        <location evidence="1 6">Nucleus</location>
    </subcellularLocation>
</comment>
<reference evidence="9" key="1">
    <citation type="journal article" date="2015" name="Nat. Genet.">
        <title>The pineapple genome and the evolution of CAM photosynthesis.</title>
        <authorList>
            <person name="Ming R."/>
            <person name="VanBuren R."/>
            <person name="Wai C.M."/>
            <person name="Tang H."/>
            <person name="Schatz M.C."/>
            <person name="Bowers J.E."/>
            <person name="Lyons E."/>
            <person name="Wang M.L."/>
            <person name="Chen J."/>
            <person name="Biggers E."/>
            <person name="Zhang J."/>
            <person name="Huang L."/>
            <person name="Zhang L."/>
            <person name="Miao W."/>
            <person name="Zhang J."/>
            <person name="Ye Z."/>
            <person name="Miao C."/>
            <person name="Lin Z."/>
            <person name="Wang H."/>
            <person name="Zhou H."/>
            <person name="Yim W.C."/>
            <person name="Priest H.D."/>
            <person name="Zheng C."/>
            <person name="Woodhouse M."/>
            <person name="Edger P.P."/>
            <person name="Guyot R."/>
            <person name="Guo H.B."/>
            <person name="Guo H."/>
            <person name="Zheng G."/>
            <person name="Singh R."/>
            <person name="Sharma A."/>
            <person name="Min X."/>
            <person name="Zheng Y."/>
            <person name="Lee H."/>
            <person name="Gurtowski J."/>
            <person name="Sedlazeck F.J."/>
            <person name="Harkess A."/>
            <person name="McKain M.R."/>
            <person name="Liao Z."/>
            <person name="Fang J."/>
            <person name="Liu J."/>
            <person name="Zhang X."/>
            <person name="Zhang Q."/>
            <person name="Hu W."/>
            <person name="Qin Y."/>
            <person name="Wang K."/>
            <person name="Chen L.Y."/>
            <person name="Shirley N."/>
            <person name="Lin Y.R."/>
            <person name="Liu L.Y."/>
            <person name="Hernandez A.G."/>
            <person name="Wright C.L."/>
            <person name="Bulone V."/>
            <person name="Tuskan G.A."/>
            <person name="Heath K."/>
            <person name="Zee F."/>
            <person name="Moore P.H."/>
            <person name="Sunkar R."/>
            <person name="Leebens-Mack J.H."/>
            <person name="Mockler T."/>
            <person name="Bennetzen J.L."/>
            <person name="Freeling M."/>
            <person name="Sankoff D."/>
            <person name="Paterson A.H."/>
            <person name="Zhu X."/>
            <person name="Yang X."/>
            <person name="Smith J.A."/>
            <person name="Cushman J.C."/>
            <person name="Paull R.E."/>
            <person name="Yu Q."/>
        </authorList>
    </citation>
    <scope>NUCLEOTIDE SEQUENCE [LARGE SCALE GENOMIC DNA]</scope>
    <source>
        <strain evidence="9">cv. F153</strain>
    </source>
</reference>
<feature type="region of interest" description="Disordered" evidence="7">
    <location>
        <begin position="1"/>
        <end position="25"/>
    </location>
</feature>